<evidence type="ECO:0000256" key="1">
    <source>
        <dbReference type="ARBA" id="ARBA00022908"/>
    </source>
</evidence>
<keyword evidence="5" id="KW-1185">Reference proteome</keyword>
<protein>
    <recommendedName>
        <fullName evidence="3">Tyr recombinase domain-containing protein</fullName>
    </recommendedName>
</protein>
<keyword evidence="2" id="KW-0233">DNA recombination</keyword>
<evidence type="ECO:0000259" key="3">
    <source>
        <dbReference type="PROSITE" id="PS51898"/>
    </source>
</evidence>
<dbReference type="eggNOG" id="COG0582">
    <property type="taxonomic scope" value="Bacteria"/>
</dbReference>
<dbReference type="InterPro" id="IPR050090">
    <property type="entry name" value="Tyrosine_recombinase_XerCD"/>
</dbReference>
<dbReference type="InterPro" id="IPR013762">
    <property type="entry name" value="Integrase-like_cat_sf"/>
</dbReference>
<dbReference type="GeneID" id="67181798"/>
<dbReference type="Gene3D" id="1.10.443.10">
    <property type="entry name" value="Intergrase catalytic core"/>
    <property type="match status" value="1"/>
</dbReference>
<gene>
    <name evidence="4" type="ordered locus">Fbal_1586</name>
</gene>
<dbReference type="SUPFAM" id="SSF56349">
    <property type="entry name" value="DNA breaking-rejoining enzymes"/>
    <property type="match status" value="1"/>
</dbReference>
<reference evidence="4 5" key="1">
    <citation type="journal article" date="2010" name="Stand. Genomic Sci.">
        <title>Complete genome sequence of Ferrimonas balearica type strain (PAT).</title>
        <authorList>
            <person name="Nolan M."/>
            <person name="Sikorski J."/>
            <person name="Davenport K."/>
            <person name="Lucas S."/>
            <person name="Glavina Del Rio T."/>
            <person name="Tice H."/>
            <person name="Cheng J."/>
            <person name="Goodwin L."/>
            <person name="Pitluck S."/>
            <person name="Liolios K."/>
            <person name="Ivanova N."/>
            <person name="Mavromatis K."/>
            <person name="Ovchinnikova G."/>
            <person name="Pati A."/>
            <person name="Chen A."/>
            <person name="Palaniappan K."/>
            <person name="Land M."/>
            <person name="Hauser L."/>
            <person name="Chang Y."/>
            <person name="Jeffries C."/>
            <person name="Tapia R."/>
            <person name="Brettin T."/>
            <person name="Detter J."/>
            <person name="Han C."/>
            <person name="Yasawong M."/>
            <person name="Rohde M."/>
            <person name="Tindall B."/>
            <person name="Goker M."/>
            <person name="Woyke T."/>
            <person name="Bristow J."/>
            <person name="Eisen J."/>
            <person name="Markowitz V."/>
            <person name="Hugenholtz P."/>
            <person name="Kyrpides N."/>
            <person name="Klenk H."/>
            <person name="Lapidus A."/>
        </authorList>
    </citation>
    <scope>NUCLEOTIDE SEQUENCE [LARGE SCALE GENOMIC DNA]</scope>
    <source>
        <strain evidence="5">DSM 9799 / CCM 4581 / KCTC 23876 / PAT</strain>
    </source>
</reference>
<organism evidence="4 5">
    <name type="scientific">Ferrimonas balearica (strain DSM 9799 / CCM 4581 / KCTC 23876 / PAT)</name>
    <dbReference type="NCBI Taxonomy" id="550540"/>
    <lineage>
        <taxon>Bacteria</taxon>
        <taxon>Pseudomonadati</taxon>
        <taxon>Pseudomonadota</taxon>
        <taxon>Gammaproteobacteria</taxon>
        <taxon>Alteromonadales</taxon>
        <taxon>Ferrimonadaceae</taxon>
        <taxon>Ferrimonas</taxon>
    </lineage>
</organism>
<dbReference type="KEGG" id="fbl:Fbal_1586"/>
<dbReference type="GO" id="GO:0015074">
    <property type="term" value="P:DNA integration"/>
    <property type="evidence" value="ECO:0007669"/>
    <property type="project" value="UniProtKB-KW"/>
</dbReference>
<accession>E1SPZ5</accession>
<sequence length="478" mass="54798">MPVRYVKLDGFRVNATPHFKVSKYGEPRIEWADDGQVLDGLIQLFDSNDRPINCANRYLIYCMTVDRAKDLGTKAKALMHFFTFLEDHGLQWDHMPRPRNLRPLYRFRDYLQALHDQVLDPETNKRSLASSTAKAYIGAVTAMYVYWLGHGKVFFRDPCRFRVIKVKDERMLGHINGSIKVLSNDLKIDAKDKKERHLMPSKLRPLKQTEAEPDLDVLFQALEQGRGYAKENGVYKQTAISMETRLGVMLSLYTGMRIGEVLSFSSELVRFPKPGELAIEISIGPGVCCDTKNGTTGVIKIPAWLMRQLAIYKHSQRYRTRLAEFNSKNTDDKHKLRYPPLLLNRDGVKYEGGSFNARWGEIRRAIHLDFGLTSFKHKFHNLRATYAVNLLTALLAATHPMDHPKFPGEPMFTRDQALAEVQARLRHSSLDTTSLYLKHWDDENLGRKADRIHEQELDAIYGASEFIGVTDDILAELA</sequence>
<dbReference type="HOGENOM" id="CLU_039906_0_0_6"/>
<dbReference type="GO" id="GO:0003677">
    <property type="term" value="F:DNA binding"/>
    <property type="evidence" value="ECO:0007669"/>
    <property type="project" value="InterPro"/>
</dbReference>
<name>E1SPZ5_FERBD</name>
<dbReference type="InterPro" id="IPR002104">
    <property type="entry name" value="Integrase_catalytic"/>
</dbReference>
<dbReference type="STRING" id="550540.Fbal_1586"/>
<dbReference type="AlphaFoldDB" id="E1SPZ5"/>
<evidence type="ECO:0000313" key="5">
    <source>
        <dbReference type="Proteomes" id="UP000006683"/>
    </source>
</evidence>
<evidence type="ECO:0000256" key="2">
    <source>
        <dbReference type="ARBA" id="ARBA00023172"/>
    </source>
</evidence>
<feature type="domain" description="Tyr recombinase" evidence="3">
    <location>
        <begin position="204"/>
        <end position="450"/>
    </location>
</feature>
<dbReference type="EMBL" id="CP002209">
    <property type="protein sequence ID" value="ADN75790.1"/>
    <property type="molecule type" value="Genomic_DNA"/>
</dbReference>
<keyword evidence="1" id="KW-0229">DNA integration</keyword>
<dbReference type="PROSITE" id="PS51898">
    <property type="entry name" value="TYR_RECOMBINASE"/>
    <property type="match status" value="1"/>
</dbReference>
<dbReference type="OrthoDB" id="6629433at2"/>
<dbReference type="InterPro" id="IPR011010">
    <property type="entry name" value="DNA_brk_join_enz"/>
</dbReference>
<dbReference type="PANTHER" id="PTHR30349">
    <property type="entry name" value="PHAGE INTEGRASE-RELATED"/>
    <property type="match status" value="1"/>
</dbReference>
<dbReference type="GO" id="GO:0006310">
    <property type="term" value="P:DNA recombination"/>
    <property type="evidence" value="ECO:0007669"/>
    <property type="project" value="UniProtKB-KW"/>
</dbReference>
<evidence type="ECO:0000313" key="4">
    <source>
        <dbReference type="EMBL" id="ADN75790.1"/>
    </source>
</evidence>
<dbReference type="RefSeq" id="WP_013345096.1">
    <property type="nucleotide sequence ID" value="NC_014541.1"/>
</dbReference>
<dbReference type="Proteomes" id="UP000006683">
    <property type="component" value="Chromosome"/>
</dbReference>
<proteinExistence type="predicted"/>